<dbReference type="Proteomes" id="UP000826271">
    <property type="component" value="Unassembled WGS sequence"/>
</dbReference>
<feature type="compositionally biased region" description="Acidic residues" evidence="5">
    <location>
        <begin position="200"/>
        <end position="209"/>
    </location>
</feature>
<protein>
    <recommendedName>
        <fullName evidence="6">RanBD1 domain-containing protein</fullName>
    </recommendedName>
</protein>
<evidence type="ECO:0000256" key="5">
    <source>
        <dbReference type="SAM" id="MobiDB-lite"/>
    </source>
</evidence>
<evidence type="ECO:0000256" key="3">
    <source>
        <dbReference type="ARBA" id="ARBA00023010"/>
    </source>
</evidence>
<dbReference type="GO" id="GO:0051028">
    <property type="term" value="P:mRNA transport"/>
    <property type="evidence" value="ECO:0007669"/>
    <property type="project" value="UniProtKB-KW"/>
</dbReference>
<organism evidence="7 8">
    <name type="scientific">Buddleja alternifolia</name>
    <dbReference type="NCBI Taxonomy" id="168488"/>
    <lineage>
        <taxon>Eukaryota</taxon>
        <taxon>Viridiplantae</taxon>
        <taxon>Streptophyta</taxon>
        <taxon>Embryophyta</taxon>
        <taxon>Tracheophyta</taxon>
        <taxon>Spermatophyta</taxon>
        <taxon>Magnoliopsida</taxon>
        <taxon>eudicotyledons</taxon>
        <taxon>Gunneridae</taxon>
        <taxon>Pentapetalae</taxon>
        <taxon>asterids</taxon>
        <taxon>lamiids</taxon>
        <taxon>Lamiales</taxon>
        <taxon>Scrophulariaceae</taxon>
        <taxon>Buddlejeae</taxon>
        <taxon>Buddleja</taxon>
    </lineage>
</organism>
<evidence type="ECO:0000313" key="8">
    <source>
        <dbReference type="Proteomes" id="UP000826271"/>
    </source>
</evidence>
<dbReference type="PANTHER" id="PTHR23138">
    <property type="entry name" value="RAN BINDING PROTEIN"/>
    <property type="match status" value="1"/>
</dbReference>
<evidence type="ECO:0000256" key="4">
    <source>
        <dbReference type="ARBA" id="ARBA00023132"/>
    </source>
</evidence>
<keyword evidence="4" id="KW-0906">Nuclear pore complex</keyword>
<sequence>MMRGTKRSAISDDSTPIFNANDSFVTMQSKRAVMGSPFGAHKPEASVQQPLDMKRAESSKHHVRALNTQFASWVQAQLQNHPEELWEDGVQDYLNHAKNIMEKFSDVVNWLKANAAKGESLGELRSNDAQVKPTSEIDKTGHKLFMDKPGFPAAATPSFGASWSPGFLFNNNNAPFTLGGSQVSVPGNANSVPSNHDAPNEADGDDDVEQPSSPSVKKSEEKGIVVVHEVKCKLYVKSSDPADKDTWKDKGMGQLSIKCKEDVSKGTKESKPTIVIRNDLVFTFMFIIVLSLKFRIEPNRGRYIADLMHDLVGKVLLNAFLYPGIKTNIQKNSVVAIFHTSADGDNNDTVVARTFLMRTKTEEDRDKLAAVIHEYAPTN</sequence>
<keyword evidence="4" id="KW-0539">Nucleus</keyword>
<dbReference type="PROSITE" id="PS50196">
    <property type="entry name" value="RANBD1"/>
    <property type="match status" value="1"/>
</dbReference>
<evidence type="ECO:0000313" key="7">
    <source>
        <dbReference type="EMBL" id="KAG8374847.1"/>
    </source>
</evidence>
<evidence type="ECO:0000256" key="1">
    <source>
        <dbReference type="ARBA" id="ARBA00004567"/>
    </source>
</evidence>
<dbReference type="GO" id="GO:0015031">
    <property type="term" value="P:protein transport"/>
    <property type="evidence" value="ECO:0007669"/>
    <property type="project" value="UniProtKB-KW"/>
</dbReference>
<dbReference type="Gene3D" id="2.30.29.30">
    <property type="entry name" value="Pleckstrin-homology domain (PH domain)/Phosphotyrosine-binding domain (PTB)"/>
    <property type="match status" value="1"/>
</dbReference>
<name>A0AAV6X2G8_9LAMI</name>
<keyword evidence="3" id="KW-0811">Translocation</keyword>
<dbReference type="CDD" id="cd13170">
    <property type="entry name" value="RanBD_NUP50"/>
    <property type="match status" value="1"/>
</dbReference>
<evidence type="ECO:0000259" key="6">
    <source>
        <dbReference type="PROSITE" id="PS50196"/>
    </source>
</evidence>
<evidence type="ECO:0000256" key="2">
    <source>
        <dbReference type="ARBA" id="ARBA00022816"/>
    </source>
</evidence>
<feature type="region of interest" description="Disordered" evidence="5">
    <location>
        <begin position="180"/>
        <end position="221"/>
    </location>
</feature>
<keyword evidence="2" id="KW-0509">mRNA transport</keyword>
<dbReference type="InterPro" id="IPR045255">
    <property type="entry name" value="RanBP1-like"/>
</dbReference>
<dbReference type="AlphaFoldDB" id="A0AAV6X2G8"/>
<feature type="domain" description="RanBD1" evidence="6">
    <location>
        <begin position="218"/>
        <end position="379"/>
    </location>
</feature>
<dbReference type="PANTHER" id="PTHR23138:SF141">
    <property type="entry name" value="NUCLEAR PORE COMPLEX PROTEIN NUP50"/>
    <property type="match status" value="1"/>
</dbReference>
<gene>
    <name evidence="7" type="ORF">BUALT_Bualt10G0038200</name>
</gene>
<reference evidence="7" key="1">
    <citation type="submission" date="2019-10" db="EMBL/GenBank/DDBJ databases">
        <authorList>
            <person name="Zhang R."/>
            <person name="Pan Y."/>
            <person name="Wang J."/>
            <person name="Ma R."/>
            <person name="Yu S."/>
        </authorList>
    </citation>
    <scope>NUCLEOTIDE SEQUENCE</scope>
    <source>
        <strain evidence="7">LA-IB0</strain>
        <tissue evidence="7">Leaf</tissue>
    </source>
</reference>
<keyword evidence="4" id="KW-0653">Protein transport</keyword>
<dbReference type="InterPro" id="IPR000156">
    <property type="entry name" value="Ran_bind_dom"/>
</dbReference>
<proteinExistence type="predicted"/>
<dbReference type="GO" id="GO:0005643">
    <property type="term" value="C:nuclear pore"/>
    <property type="evidence" value="ECO:0007669"/>
    <property type="project" value="UniProtKB-SubCell"/>
</dbReference>
<comment type="caution">
    <text evidence="7">The sequence shown here is derived from an EMBL/GenBank/DDBJ whole genome shotgun (WGS) entry which is preliminary data.</text>
</comment>
<dbReference type="EMBL" id="WHWC01000010">
    <property type="protein sequence ID" value="KAG8374847.1"/>
    <property type="molecule type" value="Genomic_DNA"/>
</dbReference>
<comment type="subcellular location">
    <subcellularLocation>
        <location evidence="1">Nucleus</location>
        <location evidence="1">Nuclear pore complex</location>
    </subcellularLocation>
</comment>
<keyword evidence="8" id="KW-1185">Reference proteome</keyword>
<feature type="compositionally biased region" description="Polar residues" evidence="5">
    <location>
        <begin position="180"/>
        <end position="194"/>
    </location>
</feature>
<keyword evidence="2" id="KW-0813">Transport</keyword>
<dbReference type="InterPro" id="IPR011993">
    <property type="entry name" value="PH-like_dom_sf"/>
</dbReference>
<accession>A0AAV6X2G8</accession>
<dbReference type="SUPFAM" id="SSF50729">
    <property type="entry name" value="PH domain-like"/>
    <property type="match status" value="1"/>
</dbReference>